<feature type="domain" description="Ion transport" evidence="15">
    <location>
        <begin position="144"/>
        <end position="251"/>
    </location>
</feature>
<keyword evidence="12 14" id="KW-0472">Membrane</keyword>
<dbReference type="InterPro" id="IPR050599">
    <property type="entry name" value="VDCC_alpha-1_subunit"/>
</dbReference>
<keyword evidence="17" id="KW-1185">Reference proteome</keyword>
<dbReference type="Gene3D" id="6.10.250.2500">
    <property type="match status" value="1"/>
</dbReference>
<dbReference type="InterPro" id="IPR005446">
    <property type="entry name" value="VDCC_L_a1su"/>
</dbReference>
<dbReference type="AlphaFoldDB" id="A0A1V9WZ48"/>
<dbReference type="PANTHER" id="PTHR45628">
    <property type="entry name" value="VOLTAGE-DEPENDENT CALCIUM CHANNEL TYPE A SUBUNIT ALPHA-1"/>
    <property type="match status" value="1"/>
</dbReference>
<dbReference type="GO" id="GO:0050906">
    <property type="term" value="P:detection of stimulus involved in sensory perception"/>
    <property type="evidence" value="ECO:0007669"/>
    <property type="project" value="UniProtKB-ARBA"/>
</dbReference>
<evidence type="ECO:0000256" key="11">
    <source>
        <dbReference type="ARBA" id="ARBA00023065"/>
    </source>
</evidence>
<feature type="transmembrane region" description="Helical" evidence="14">
    <location>
        <begin position="145"/>
        <end position="163"/>
    </location>
</feature>
<evidence type="ECO:0000313" key="16">
    <source>
        <dbReference type="EMBL" id="OQR66550.1"/>
    </source>
</evidence>
<dbReference type="GO" id="GO:0008331">
    <property type="term" value="F:high voltage-gated calcium channel activity"/>
    <property type="evidence" value="ECO:0007669"/>
    <property type="project" value="TreeGrafter"/>
</dbReference>
<name>A0A1V9WZ48_9ACAR</name>
<feature type="transmembrane region" description="Helical" evidence="14">
    <location>
        <begin position="178"/>
        <end position="199"/>
    </location>
</feature>
<keyword evidence="13" id="KW-0407">Ion channel</keyword>
<reference evidence="16 17" key="1">
    <citation type="journal article" date="2017" name="Gigascience">
        <title>Draft genome of the honey bee ectoparasitic mite, Tropilaelaps mercedesae, is shaped by the parasitic life history.</title>
        <authorList>
            <person name="Dong X."/>
            <person name="Armstrong S.D."/>
            <person name="Xia D."/>
            <person name="Makepeace B.L."/>
            <person name="Darby A.C."/>
            <person name="Kadowaki T."/>
        </authorList>
    </citation>
    <scope>NUCLEOTIDE SEQUENCE [LARGE SCALE GENOMIC DNA]</scope>
    <source>
        <strain evidence="16">Wuxi-XJTLU</strain>
    </source>
</reference>
<evidence type="ECO:0000256" key="7">
    <source>
        <dbReference type="ARBA" id="ARBA00022737"/>
    </source>
</evidence>
<dbReference type="Gene3D" id="1.20.120.350">
    <property type="entry name" value="Voltage-gated potassium channels. Chain C"/>
    <property type="match status" value="1"/>
</dbReference>
<evidence type="ECO:0000256" key="12">
    <source>
        <dbReference type="ARBA" id="ARBA00023136"/>
    </source>
</evidence>
<dbReference type="GO" id="GO:0009581">
    <property type="term" value="P:detection of external stimulus"/>
    <property type="evidence" value="ECO:0007669"/>
    <property type="project" value="UniProtKB-ARBA"/>
</dbReference>
<comment type="subcellular location">
    <subcellularLocation>
        <location evidence="1">Membrane</location>
        <topology evidence="1">Multi-pass membrane protein</topology>
    </subcellularLocation>
</comment>
<keyword evidence="8" id="KW-0106">Calcium</keyword>
<dbReference type="Gene3D" id="1.10.287.70">
    <property type="match status" value="1"/>
</dbReference>
<gene>
    <name evidence="16" type="ORF">BIW11_14076</name>
</gene>
<evidence type="ECO:0000256" key="8">
    <source>
        <dbReference type="ARBA" id="ARBA00022837"/>
    </source>
</evidence>
<dbReference type="GO" id="GO:0009582">
    <property type="term" value="P:detection of abiotic stimulus"/>
    <property type="evidence" value="ECO:0007669"/>
    <property type="project" value="UniProtKB-ARBA"/>
</dbReference>
<keyword evidence="7" id="KW-0677">Repeat</keyword>
<keyword evidence="3" id="KW-0109">Calcium transport</keyword>
<dbReference type="FunFam" id="1.20.120.350:FF:000001">
    <property type="entry name" value="Voltage-dependent L-type calcium channel subunit alpha"/>
    <property type="match status" value="1"/>
</dbReference>
<keyword evidence="6" id="KW-0479">Metal-binding</keyword>
<dbReference type="EMBL" id="MNPL01032012">
    <property type="protein sequence ID" value="OQR66550.1"/>
    <property type="molecule type" value="Genomic_DNA"/>
</dbReference>
<protein>
    <submittedName>
        <fullName evidence="16">Voltage-dependent calcium channel type D subunit alpha-1-like</fullName>
    </submittedName>
</protein>
<keyword evidence="10 14" id="KW-1133">Transmembrane helix</keyword>
<evidence type="ECO:0000256" key="6">
    <source>
        <dbReference type="ARBA" id="ARBA00022723"/>
    </source>
</evidence>
<dbReference type="Proteomes" id="UP000192247">
    <property type="component" value="Unassembled WGS sequence"/>
</dbReference>
<dbReference type="PANTHER" id="PTHR45628:SF1">
    <property type="entry name" value="VOLTAGE-DEPENDENT CALCIUM CHANNEL TYPE D SUBUNIT ALPHA-1"/>
    <property type="match status" value="1"/>
</dbReference>
<comment type="caution">
    <text evidence="16">The sequence shown here is derived from an EMBL/GenBank/DDBJ whole genome shotgun (WGS) entry which is preliminary data.</text>
</comment>
<dbReference type="InterPro" id="IPR027359">
    <property type="entry name" value="Volt_channel_dom_sf"/>
</dbReference>
<evidence type="ECO:0000256" key="13">
    <source>
        <dbReference type="ARBA" id="ARBA00023303"/>
    </source>
</evidence>
<feature type="transmembrane region" description="Helical" evidence="14">
    <location>
        <begin position="15"/>
        <end position="37"/>
    </location>
</feature>
<organism evidence="16 17">
    <name type="scientific">Tropilaelaps mercedesae</name>
    <dbReference type="NCBI Taxonomy" id="418985"/>
    <lineage>
        <taxon>Eukaryota</taxon>
        <taxon>Metazoa</taxon>
        <taxon>Ecdysozoa</taxon>
        <taxon>Arthropoda</taxon>
        <taxon>Chelicerata</taxon>
        <taxon>Arachnida</taxon>
        <taxon>Acari</taxon>
        <taxon>Parasitiformes</taxon>
        <taxon>Mesostigmata</taxon>
        <taxon>Gamasina</taxon>
        <taxon>Dermanyssoidea</taxon>
        <taxon>Laelapidae</taxon>
        <taxon>Tropilaelaps</taxon>
    </lineage>
</organism>
<feature type="non-terminal residue" evidence="16">
    <location>
        <position position="1"/>
    </location>
</feature>
<evidence type="ECO:0000256" key="9">
    <source>
        <dbReference type="ARBA" id="ARBA00022882"/>
    </source>
</evidence>
<dbReference type="InParanoid" id="A0A1V9WZ48"/>
<dbReference type="SUPFAM" id="SSF81324">
    <property type="entry name" value="Voltage-gated potassium channels"/>
    <property type="match status" value="1"/>
</dbReference>
<evidence type="ECO:0000256" key="10">
    <source>
        <dbReference type="ARBA" id="ARBA00022989"/>
    </source>
</evidence>
<dbReference type="GO" id="GO:0046872">
    <property type="term" value="F:metal ion binding"/>
    <property type="evidence" value="ECO:0007669"/>
    <property type="project" value="UniProtKB-KW"/>
</dbReference>
<accession>A0A1V9WZ48</accession>
<keyword evidence="2" id="KW-0813">Transport</keyword>
<dbReference type="PRINTS" id="PR01630">
    <property type="entry name" value="LVDCCALPHA1"/>
</dbReference>
<keyword evidence="4" id="KW-0107">Calcium channel</keyword>
<evidence type="ECO:0000256" key="1">
    <source>
        <dbReference type="ARBA" id="ARBA00004141"/>
    </source>
</evidence>
<dbReference type="GO" id="GO:0005891">
    <property type="term" value="C:voltage-gated calcium channel complex"/>
    <property type="evidence" value="ECO:0007669"/>
    <property type="project" value="InterPro"/>
</dbReference>
<evidence type="ECO:0000256" key="3">
    <source>
        <dbReference type="ARBA" id="ARBA00022568"/>
    </source>
</evidence>
<dbReference type="STRING" id="418985.A0A1V9WZ48"/>
<keyword evidence="9" id="KW-0851">Voltage-gated channel</keyword>
<dbReference type="Pfam" id="PF00520">
    <property type="entry name" value="Ion_trans"/>
    <property type="match status" value="2"/>
</dbReference>
<dbReference type="GO" id="GO:0016323">
    <property type="term" value="C:basolateral plasma membrane"/>
    <property type="evidence" value="ECO:0007669"/>
    <property type="project" value="UniProtKB-ARBA"/>
</dbReference>
<proteinExistence type="predicted"/>
<sequence length="252" mass="29374">VLYNMNDAVGNEWPWIYFVSLIILGSFFVLNLVLGVLSGEFSKEREKAKARGDFHKLREKQQIEEDLRGYLDWITQAEDAEDKDELEDADAVLSVLEEGLEQELNGSGELSDQQTPTWWASKARDLSRLNRRFRRACRKGVKSQAFYWIVIILVFLNTMTLASEHHNQPPWLDEFQDYANMFFVILFTIEMLIKLYSLGFQGYFVSLFNRFDCFVVISSILETVFTYSHLMPPLGVSVLRCVRLLRIFKVTK</sequence>
<dbReference type="GO" id="GO:0019722">
    <property type="term" value="P:calcium-mediated signaling"/>
    <property type="evidence" value="ECO:0007669"/>
    <property type="project" value="UniProtKB-ARBA"/>
</dbReference>
<evidence type="ECO:0000256" key="4">
    <source>
        <dbReference type="ARBA" id="ARBA00022673"/>
    </source>
</evidence>
<evidence type="ECO:0000313" key="17">
    <source>
        <dbReference type="Proteomes" id="UP000192247"/>
    </source>
</evidence>
<dbReference type="GO" id="GO:0098703">
    <property type="term" value="P:calcium ion import across plasma membrane"/>
    <property type="evidence" value="ECO:0007669"/>
    <property type="project" value="TreeGrafter"/>
</dbReference>
<dbReference type="GO" id="GO:0042045">
    <property type="term" value="P:epithelial fluid transport"/>
    <property type="evidence" value="ECO:0007669"/>
    <property type="project" value="UniProtKB-ARBA"/>
</dbReference>
<feature type="domain" description="Ion transport" evidence="15">
    <location>
        <begin position="1"/>
        <end position="48"/>
    </location>
</feature>
<evidence type="ECO:0000256" key="2">
    <source>
        <dbReference type="ARBA" id="ARBA00022448"/>
    </source>
</evidence>
<keyword evidence="5 14" id="KW-0812">Transmembrane</keyword>
<dbReference type="OrthoDB" id="6425537at2759"/>
<evidence type="ECO:0000256" key="5">
    <source>
        <dbReference type="ARBA" id="ARBA00022692"/>
    </source>
</evidence>
<evidence type="ECO:0000256" key="14">
    <source>
        <dbReference type="SAM" id="Phobius"/>
    </source>
</evidence>
<evidence type="ECO:0000259" key="15">
    <source>
        <dbReference type="Pfam" id="PF00520"/>
    </source>
</evidence>
<dbReference type="GO" id="GO:0016322">
    <property type="term" value="P:neuron remodeling"/>
    <property type="evidence" value="ECO:0007669"/>
    <property type="project" value="UniProtKB-ARBA"/>
</dbReference>
<keyword evidence="11" id="KW-0406">Ion transport</keyword>
<dbReference type="InterPro" id="IPR005821">
    <property type="entry name" value="Ion_trans_dom"/>
</dbReference>